<reference evidence="1" key="1">
    <citation type="journal article" date="2021" name="Environ. Microbiol.">
        <title>Gene family expansions and transcriptome signatures uncover fungal adaptations to wood decay.</title>
        <authorList>
            <person name="Hage H."/>
            <person name="Miyauchi S."/>
            <person name="Viragh M."/>
            <person name="Drula E."/>
            <person name="Min B."/>
            <person name="Chaduli D."/>
            <person name="Navarro D."/>
            <person name="Favel A."/>
            <person name="Norest M."/>
            <person name="Lesage-Meessen L."/>
            <person name="Balint B."/>
            <person name="Merenyi Z."/>
            <person name="de Eugenio L."/>
            <person name="Morin E."/>
            <person name="Martinez A.T."/>
            <person name="Baldrian P."/>
            <person name="Stursova M."/>
            <person name="Martinez M.J."/>
            <person name="Novotny C."/>
            <person name="Magnuson J.K."/>
            <person name="Spatafora J.W."/>
            <person name="Maurice S."/>
            <person name="Pangilinan J."/>
            <person name="Andreopoulos W."/>
            <person name="LaButti K."/>
            <person name="Hundley H."/>
            <person name="Na H."/>
            <person name="Kuo A."/>
            <person name="Barry K."/>
            <person name="Lipzen A."/>
            <person name="Henrissat B."/>
            <person name="Riley R."/>
            <person name="Ahrendt S."/>
            <person name="Nagy L.G."/>
            <person name="Grigoriev I.V."/>
            <person name="Martin F."/>
            <person name="Rosso M.N."/>
        </authorList>
    </citation>
    <scope>NUCLEOTIDE SEQUENCE</scope>
    <source>
        <strain evidence="1">CBS 384.51</strain>
    </source>
</reference>
<evidence type="ECO:0000313" key="1">
    <source>
        <dbReference type="EMBL" id="KAI0083219.1"/>
    </source>
</evidence>
<name>A0ACB8TMJ5_9APHY</name>
<protein>
    <submittedName>
        <fullName evidence="1">Uncharacterized protein</fullName>
    </submittedName>
</protein>
<gene>
    <name evidence="1" type="ORF">BDY19DRAFT_1061051</name>
</gene>
<sequence>MAPPNQVIPSLLDFGDDELHPTDSLADLEDPGHSDGEWEHESKHRTGLFLPPLALLRWHNDSSRLS</sequence>
<dbReference type="Proteomes" id="UP001055072">
    <property type="component" value="Unassembled WGS sequence"/>
</dbReference>
<keyword evidence="2" id="KW-1185">Reference proteome</keyword>
<evidence type="ECO:0000313" key="2">
    <source>
        <dbReference type="Proteomes" id="UP001055072"/>
    </source>
</evidence>
<proteinExistence type="predicted"/>
<dbReference type="EMBL" id="MU274980">
    <property type="protein sequence ID" value="KAI0083219.1"/>
    <property type="molecule type" value="Genomic_DNA"/>
</dbReference>
<comment type="caution">
    <text evidence="1">The sequence shown here is derived from an EMBL/GenBank/DDBJ whole genome shotgun (WGS) entry which is preliminary data.</text>
</comment>
<accession>A0ACB8TMJ5</accession>
<organism evidence="1 2">
    <name type="scientific">Irpex rosettiformis</name>
    <dbReference type="NCBI Taxonomy" id="378272"/>
    <lineage>
        <taxon>Eukaryota</taxon>
        <taxon>Fungi</taxon>
        <taxon>Dikarya</taxon>
        <taxon>Basidiomycota</taxon>
        <taxon>Agaricomycotina</taxon>
        <taxon>Agaricomycetes</taxon>
        <taxon>Polyporales</taxon>
        <taxon>Irpicaceae</taxon>
        <taxon>Irpex</taxon>
    </lineage>
</organism>